<dbReference type="PANTHER" id="PTHR19372">
    <property type="entry name" value="SULFITE REDUCTASE"/>
    <property type="match status" value="1"/>
</dbReference>
<evidence type="ECO:0000256" key="6">
    <source>
        <dbReference type="ARBA" id="ARBA00012673"/>
    </source>
</evidence>
<evidence type="ECO:0000256" key="5">
    <source>
        <dbReference type="ARBA" id="ARBA00012505"/>
    </source>
</evidence>
<dbReference type="SUPFAM" id="SSF55856">
    <property type="entry name" value="Cytochrome b5-like heme/steroid binding domain"/>
    <property type="match status" value="1"/>
</dbReference>
<gene>
    <name evidence="16" type="ORF">LTR84_010924</name>
</gene>
<protein>
    <recommendedName>
        <fullName evidence="7">Nitrate reductase [NADPH]</fullName>
        <ecNumber evidence="6">1.7.1.3</ecNumber>
        <ecNumber evidence="5">1.8.3.1</ecNumber>
    </recommendedName>
</protein>
<evidence type="ECO:0000256" key="3">
    <source>
        <dbReference type="ARBA" id="ARBA00004569"/>
    </source>
</evidence>
<dbReference type="InterPro" id="IPR005066">
    <property type="entry name" value="MoCF_OxRdtse_dimer"/>
</dbReference>
<accession>A0AAV9NHQ9</accession>
<dbReference type="InterPro" id="IPR000572">
    <property type="entry name" value="OxRdtase_Mopterin-bd_dom"/>
</dbReference>
<dbReference type="SUPFAM" id="SSF81296">
    <property type="entry name" value="E set domains"/>
    <property type="match status" value="1"/>
</dbReference>
<evidence type="ECO:0000256" key="8">
    <source>
        <dbReference type="ARBA" id="ARBA00022505"/>
    </source>
</evidence>
<dbReference type="PRINTS" id="PR00407">
    <property type="entry name" value="EUMOPTERIN"/>
</dbReference>
<evidence type="ECO:0000256" key="7">
    <source>
        <dbReference type="ARBA" id="ARBA00015499"/>
    </source>
</evidence>
<evidence type="ECO:0000256" key="9">
    <source>
        <dbReference type="ARBA" id="ARBA00022617"/>
    </source>
</evidence>
<dbReference type="EC" id="1.8.3.1" evidence="5"/>
<keyword evidence="12" id="KW-0408">Iron</keyword>
<dbReference type="Gene3D" id="2.60.40.650">
    <property type="match status" value="1"/>
</dbReference>
<evidence type="ECO:0000256" key="13">
    <source>
        <dbReference type="ARBA" id="ARBA00023128"/>
    </source>
</evidence>
<dbReference type="GO" id="GO:0005758">
    <property type="term" value="C:mitochondrial intermembrane space"/>
    <property type="evidence" value="ECO:0007669"/>
    <property type="project" value="UniProtKB-SubCell"/>
</dbReference>
<dbReference type="PANTHER" id="PTHR19372:SF7">
    <property type="entry name" value="SULFITE OXIDASE, MITOCHONDRIAL"/>
    <property type="match status" value="1"/>
</dbReference>
<keyword evidence="13" id="KW-0496">Mitochondrion</keyword>
<sequence length="556" mass="63064">MSVSLLPRRLAVRSLRSLPYQRQYTAVFTQHAHFACARSNRSSQTFSLKNWFLAAAVTGLFGSFLIYSAPVAQAEVPSAPRTIRLSEVRSHGAKAERRWVVKGTKVYDITDWIPNHPGGEVILRAVGGVIDPYWEIFTIHKKKDVYDILEQYYLGDLDPRDLVDGKVPSDDIEDPFRNDPRRDPRLVVHSDRPFNAETAPADLGTFITPNATFYVRHHLWVPQIDPQAHRLLIELPDGEELEYSMEELKSKFKPVTVTCTLQCSGNRRQHMNEEARATNGLPWDVGAISNAVWTGVRLRDVLSDAGFDVNDYDDSGVKHAQFQGAEAYGASIPIDKAVGKREDVLLVYEMNGQPLPADHGYPLRVLVPGNVAARSVKWLKRIVLSDEESQSQWQQRDYKCFGPNQGGQNVDWSKAPAIQEMPVQSVITSLRNTSPRSADDQKLLRVYGMEEDAVEVEGYAFVGGGRRIIRVDISPDDGRSWYQADLIPEEAHGHKSWAWTRWRWLVPKRLAGRQFVVKAVDEGYNVQPESYEPHYNFRGNLTSGWHRVPYSKKSRD</sequence>
<dbReference type="InterPro" id="IPR014756">
    <property type="entry name" value="Ig_E-set"/>
</dbReference>
<dbReference type="EMBL" id="JAVRRD010000005">
    <property type="protein sequence ID" value="KAK5058660.1"/>
    <property type="molecule type" value="Genomic_DNA"/>
</dbReference>
<evidence type="ECO:0000256" key="12">
    <source>
        <dbReference type="ARBA" id="ARBA00023004"/>
    </source>
</evidence>
<dbReference type="InterPro" id="IPR008335">
    <property type="entry name" value="Mopterin_OxRdtase_euk"/>
</dbReference>
<dbReference type="GO" id="GO:0050464">
    <property type="term" value="F:nitrate reductase (NADPH) activity"/>
    <property type="evidence" value="ECO:0007669"/>
    <property type="project" value="UniProtKB-EC"/>
</dbReference>
<dbReference type="Pfam" id="PF00173">
    <property type="entry name" value="Cyt-b5"/>
    <property type="match status" value="1"/>
</dbReference>
<dbReference type="PROSITE" id="PS50255">
    <property type="entry name" value="CYTOCHROME_B5_2"/>
    <property type="match status" value="1"/>
</dbReference>
<dbReference type="SMART" id="SM01117">
    <property type="entry name" value="Cyt-b5"/>
    <property type="match status" value="1"/>
</dbReference>
<organism evidence="16 17">
    <name type="scientific">Exophiala bonariae</name>
    <dbReference type="NCBI Taxonomy" id="1690606"/>
    <lineage>
        <taxon>Eukaryota</taxon>
        <taxon>Fungi</taxon>
        <taxon>Dikarya</taxon>
        <taxon>Ascomycota</taxon>
        <taxon>Pezizomycotina</taxon>
        <taxon>Eurotiomycetes</taxon>
        <taxon>Chaetothyriomycetidae</taxon>
        <taxon>Chaetothyriales</taxon>
        <taxon>Herpotrichiellaceae</taxon>
        <taxon>Exophiala</taxon>
    </lineage>
</organism>
<comment type="subcellular location">
    <subcellularLocation>
        <location evidence="3">Mitochondrion intermembrane space</location>
    </subcellularLocation>
</comment>
<dbReference type="AlphaFoldDB" id="A0AAV9NHQ9"/>
<comment type="caution">
    <text evidence="16">The sequence shown here is derived from an EMBL/GenBank/DDBJ whole genome shotgun (WGS) entry which is preliminary data.</text>
</comment>
<reference evidence="16 17" key="1">
    <citation type="submission" date="2023-08" db="EMBL/GenBank/DDBJ databases">
        <title>Black Yeasts Isolated from many extreme environments.</title>
        <authorList>
            <person name="Coleine C."/>
            <person name="Stajich J.E."/>
            <person name="Selbmann L."/>
        </authorList>
    </citation>
    <scope>NUCLEOTIDE SEQUENCE [LARGE SCALE GENOMIC DNA]</scope>
    <source>
        <strain evidence="16 17">CCFEE 5792</strain>
    </source>
</reference>
<dbReference type="GO" id="GO:0043546">
    <property type="term" value="F:molybdopterin cofactor binding"/>
    <property type="evidence" value="ECO:0007669"/>
    <property type="project" value="TreeGrafter"/>
</dbReference>
<keyword evidence="10" id="KW-0479">Metal-binding</keyword>
<evidence type="ECO:0000259" key="15">
    <source>
        <dbReference type="PROSITE" id="PS50255"/>
    </source>
</evidence>
<dbReference type="InterPro" id="IPR036400">
    <property type="entry name" value="Cyt_B5-like_heme/steroid_sf"/>
</dbReference>
<keyword evidence="9" id="KW-0349">Heme</keyword>
<dbReference type="FunFam" id="3.10.120.10:FF:000007">
    <property type="entry name" value="Sulfite oxidase, mitochondrial"/>
    <property type="match status" value="1"/>
</dbReference>
<dbReference type="GO" id="GO:0008482">
    <property type="term" value="F:sulfite oxidase activity"/>
    <property type="evidence" value="ECO:0007669"/>
    <property type="project" value="UniProtKB-EC"/>
</dbReference>
<comment type="pathway">
    <text evidence="4">Energy metabolism; sulfur metabolism.</text>
</comment>
<dbReference type="FunFam" id="3.90.420.10:FF:000002">
    <property type="entry name" value="sulfite oxidase, mitochondrial"/>
    <property type="match status" value="1"/>
</dbReference>
<evidence type="ECO:0000313" key="16">
    <source>
        <dbReference type="EMBL" id="KAK5058660.1"/>
    </source>
</evidence>
<dbReference type="GeneID" id="89979078"/>
<proteinExistence type="predicted"/>
<dbReference type="EC" id="1.7.1.3" evidence="6"/>
<dbReference type="Pfam" id="PF00174">
    <property type="entry name" value="Oxidored_molyb"/>
    <property type="match status" value="1"/>
</dbReference>
<dbReference type="InterPro" id="IPR036374">
    <property type="entry name" value="OxRdtase_Mopterin-bd_sf"/>
</dbReference>
<evidence type="ECO:0000256" key="11">
    <source>
        <dbReference type="ARBA" id="ARBA00023002"/>
    </source>
</evidence>
<dbReference type="InterPro" id="IPR001199">
    <property type="entry name" value="Cyt_B5-like_heme/steroid-bd"/>
</dbReference>
<dbReference type="Gene3D" id="3.10.120.10">
    <property type="entry name" value="Cytochrome b5-like heme/steroid binding domain"/>
    <property type="match status" value="1"/>
</dbReference>
<dbReference type="SUPFAM" id="SSF56524">
    <property type="entry name" value="Oxidoreductase molybdopterin-binding domain"/>
    <property type="match status" value="1"/>
</dbReference>
<dbReference type="GO" id="GO:0006790">
    <property type="term" value="P:sulfur compound metabolic process"/>
    <property type="evidence" value="ECO:0007669"/>
    <property type="project" value="TreeGrafter"/>
</dbReference>
<feature type="domain" description="Cytochrome b5 heme-binding" evidence="15">
    <location>
        <begin position="80"/>
        <end position="158"/>
    </location>
</feature>
<evidence type="ECO:0000256" key="10">
    <source>
        <dbReference type="ARBA" id="ARBA00022723"/>
    </source>
</evidence>
<comment type="cofactor">
    <cofactor evidence="1">
        <name>Mo-molybdopterin</name>
        <dbReference type="ChEBI" id="CHEBI:71302"/>
    </cofactor>
</comment>
<name>A0AAV9NHQ9_9EURO</name>
<dbReference type="GO" id="GO:0020037">
    <property type="term" value="F:heme binding"/>
    <property type="evidence" value="ECO:0007669"/>
    <property type="project" value="TreeGrafter"/>
</dbReference>
<evidence type="ECO:0000256" key="14">
    <source>
        <dbReference type="ARBA" id="ARBA00049155"/>
    </source>
</evidence>
<evidence type="ECO:0000256" key="1">
    <source>
        <dbReference type="ARBA" id="ARBA00001924"/>
    </source>
</evidence>
<comment type="catalytic activity">
    <reaction evidence="14">
        <text>nitrite + NADP(+) + H2O = nitrate + NADPH + H(+)</text>
        <dbReference type="Rhea" id="RHEA:19061"/>
        <dbReference type="ChEBI" id="CHEBI:15377"/>
        <dbReference type="ChEBI" id="CHEBI:15378"/>
        <dbReference type="ChEBI" id="CHEBI:16301"/>
        <dbReference type="ChEBI" id="CHEBI:17632"/>
        <dbReference type="ChEBI" id="CHEBI:57783"/>
        <dbReference type="ChEBI" id="CHEBI:58349"/>
        <dbReference type="EC" id="1.7.1.3"/>
    </reaction>
</comment>
<comment type="cofactor">
    <cofactor evidence="2">
        <name>heme b</name>
        <dbReference type="ChEBI" id="CHEBI:60344"/>
    </cofactor>
</comment>
<evidence type="ECO:0000256" key="2">
    <source>
        <dbReference type="ARBA" id="ARBA00001970"/>
    </source>
</evidence>
<dbReference type="RefSeq" id="XP_064709183.1">
    <property type="nucleotide sequence ID" value="XM_064854457.1"/>
</dbReference>
<keyword evidence="8" id="KW-0500">Molybdenum</keyword>
<keyword evidence="11" id="KW-0560">Oxidoreductase</keyword>
<dbReference type="Gene3D" id="3.90.420.10">
    <property type="entry name" value="Oxidoreductase, molybdopterin-binding domain"/>
    <property type="match status" value="1"/>
</dbReference>
<dbReference type="Proteomes" id="UP001358417">
    <property type="component" value="Unassembled WGS sequence"/>
</dbReference>
<keyword evidence="17" id="KW-1185">Reference proteome</keyword>
<evidence type="ECO:0000256" key="4">
    <source>
        <dbReference type="ARBA" id="ARBA00004971"/>
    </source>
</evidence>
<dbReference type="Pfam" id="PF03404">
    <property type="entry name" value="Mo-co_dimer"/>
    <property type="match status" value="1"/>
</dbReference>
<dbReference type="GO" id="GO:0030151">
    <property type="term" value="F:molybdenum ion binding"/>
    <property type="evidence" value="ECO:0007669"/>
    <property type="project" value="InterPro"/>
</dbReference>
<evidence type="ECO:0000313" key="17">
    <source>
        <dbReference type="Proteomes" id="UP001358417"/>
    </source>
</evidence>